<feature type="domain" description="Histidine kinase" evidence="12">
    <location>
        <begin position="268"/>
        <end position="485"/>
    </location>
</feature>
<keyword evidence="15" id="KW-1185">Reference proteome</keyword>
<evidence type="ECO:0000256" key="1">
    <source>
        <dbReference type="ARBA" id="ARBA00000085"/>
    </source>
</evidence>
<dbReference type="SMART" id="SM00387">
    <property type="entry name" value="HATPase_c"/>
    <property type="match status" value="1"/>
</dbReference>
<dbReference type="InterPro" id="IPR036890">
    <property type="entry name" value="HATPase_C_sf"/>
</dbReference>
<dbReference type="STRING" id="767817.Desgi_1159"/>
<proteinExistence type="predicted"/>
<keyword evidence="6 11" id="KW-0812">Transmembrane</keyword>
<gene>
    <name evidence="14" type="ORF">Desgi_1159</name>
</gene>
<evidence type="ECO:0000256" key="3">
    <source>
        <dbReference type="ARBA" id="ARBA00012438"/>
    </source>
</evidence>
<evidence type="ECO:0000256" key="11">
    <source>
        <dbReference type="SAM" id="Phobius"/>
    </source>
</evidence>
<feature type="transmembrane region" description="Helical" evidence="11">
    <location>
        <begin position="188"/>
        <end position="210"/>
    </location>
</feature>
<dbReference type="CDD" id="cd00082">
    <property type="entry name" value="HisKA"/>
    <property type="match status" value="1"/>
</dbReference>
<feature type="transmembrane region" description="Helical" evidence="11">
    <location>
        <begin position="163"/>
        <end position="181"/>
    </location>
</feature>
<dbReference type="AlphaFoldDB" id="R4KG84"/>
<evidence type="ECO:0000313" key="15">
    <source>
        <dbReference type="Proteomes" id="UP000013520"/>
    </source>
</evidence>
<comment type="subcellular location">
    <subcellularLocation>
        <location evidence="2">Membrane</location>
    </subcellularLocation>
</comment>
<dbReference type="CDD" id="cd06225">
    <property type="entry name" value="HAMP"/>
    <property type="match status" value="1"/>
</dbReference>
<dbReference type="InterPro" id="IPR004358">
    <property type="entry name" value="Sig_transdc_His_kin-like_C"/>
</dbReference>
<dbReference type="KEGG" id="dgi:Desgi_1159"/>
<dbReference type="GO" id="GO:0005886">
    <property type="term" value="C:plasma membrane"/>
    <property type="evidence" value="ECO:0007669"/>
    <property type="project" value="TreeGrafter"/>
</dbReference>
<dbReference type="OrthoDB" id="112712at2"/>
<dbReference type="Gene3D" id="1.10.8.500">
    <property type="entry name" value="HAMP domain in histidine kinase"/>
    <property type="match status" value="1"/>
</dbReference>
<evidence type="ECO:0000256" key="6">
    <source>
        <dbReference type="ARBA" id="ARBA00022692"/>
    </source>
</evidence>
<dbReference type="PANTHER" id="PTHR45436:SF5">
    <property type="entry name" value="SENSOR HISTIDINE KINASE TRCS"/>
    <property type="match status" value="1"/>
</dbReference>
<keyword evidence="10 11" id="KW-0472">Membrane</keyword>
<dbReference type="Gene3D" id="3.30.450.20">
    <property type="entry name" value="PAS domain"/>
    <property type="match status" value="1"/>
</dbReference>
<dbReference type="Proteomes" id="UP000013520">
    <property type="component" value="Chromosome"/>
</dbReference>
<dbReference type="GO" id="GO:0000155">
    <property type="term" value="F:phosphorelay sensor kinase activity"/>
    <property type="evidence" value="ECO:0007669"/>
    <property type="project" value="InterPro"/>
</dbReference>
<dbReference type="PROSITE" id="PS50885">
    <property type="entry name" value="HAMP"/>
    <property type="match status" value="1"/>
</dbReference>
<evidence type="ECO:0000256" key="10">
    <source>
        <dbReference type="ARBA" id="ARBA00023136"/>
    </source>
</evidence>
<dbReference type="EMBL" id="CP003273">
    <property type="protein sequence ID" value="AGL00682.1"/>
    <property type="molecule type" value="Genomic_DNA"/>
</dbReference>
<dbReference type="CDD" id="cd00075">
    <property type="entry name" value="HATPase"/>
    <property type="match status" value="1"/>
</dbReference>
<dbReference type="Pfam" id="PF00512">
    <property type="entry name" value="HisKA"/>
    <property type="match status" value="1"/>
</dbReference>
<dbReference type="InterPro" id="IPR036097">
    <property type="entry name" value="HisK_dim/P_sf"/>
</dbReference>
<dbReference type="eggNOG" id="COG2770">
    <property type="taxonomic scope" value="Bacteria"/>
</dbReference>
<evidence type="ECO:0000313" key="14">
    <source>
        <dbReference type="EMBL" id="AGL00682.1"/>
    </source>
</evidence>
<dbReference type="RefSeq" id="WP_006523696.1">
    <property type="nucleotide sequence ID" value="NC_021184.1"/>
</dbReference>
<dbReference type="InterPro" id="IPR003660">
    <property type="entry name" value="HAMP_dom"/>
</dbReference>
<dbReference type="InterPro" id="IPR050428">
    <property type="entry name" value="TCS_sensor_his_kinase"/>
</dbReference>
<dbReference type="FunFam" id="3.30.565.10:FF:000006">
    <property type="entry name" value="Sensor histidine kinase WalK"/>
    <property type="match status" value="1"/>
</dbReference>
<reference evidence="14 15" key="1">
    <citation type="submission" date="2012-01" db="EMBL/GenBank/DDBJ databases">
        <title>Complete sequence of Desulfotomaculum gibsoniae DSM 7213.</title>
        <authorList>
            <consortium name="US DOE Joint Genome Institute"/>
            <person name="Lucas S."/>
            <person name="Han J."/>
            <person name="Lapidus A."/>
            <person name="Cheng J.-F."/>
            <person name="Goodwin L."/>
            <person name="Pitluck S."/>
            <person name="Peters L."/>
            <person name="Ovchinnikova G."/>
            <person name="Teshima H."/>
            <person name="Detter J.C."/>
            <person name="Han C."/>
            <person name="Tapia R."/>
            <person name="Land M."/>
            <person name="Hauser L."/>
            <person name="Kyrpides N."/>
            <person name="Ivanova N."/>
            <person name="Pagani I."/>
            <person name="Parshina S."/>
            <person name="Plugge C."/>
            <person name="Muyzer G."/>
            <person name="Kuever J."/>
            <person name="Ivanova A."/>
            <person name="Nazina T."/>
            <person name="Klenk H.-P."/>
            <person name="Brambilla E."/>
            <person name="Spring S."/>
            <person name="Stams A.F."/>
            <person name="Woyke T."/>
        </authorList>
    </citation>
    <scope>NUCLEOTIDE SEQUENCE [LARGE SCALE GENOMIC DNA]</scope>
    <source>
        <strain evidence="14 15">DSM 7213</strain>
    </source>
</reference>
<evidence type="ECO:0000256" key="5">
    <source>
        <dbReference type="ARBA" id="ARBA00022679"/>
    </source>
</evidence>
<keyword evidence="9" id="KW-0902">Two-component regulatory system</keyword>
<dbReference type="SMART" id="SM00304">
    <property type="entry name" value="HAMP"/>
    <property type="match status" value="2"/>
</dbReference>
<evidence type="ECO:0000256" key="4">
    <source>
        <dbReference type="ARBA" id="ARBA00022553"/>
    </source>
</evidence>
<dbReference type="EC" id="2.7.13.3" evidence="3"/>
<keyword evidence="8 11" id="KW-1133">Transmembrane helix</keyword>
<evidence type="ECO:0000256" key="7">
    <source>
        <dbReference type="ARBA" id="ARBA00022777"/>
    </source>
</evidence>
<organism evidence="14 15">
    <name type="scientific">Desulfoscipio gibsoniae DSM 7213</name>
    <dbReference type="NCBI Taxonomy" id="767817"/>
    <lineage>
        <taxon>Bacteria</taxon>
        <taxon>Bacillati</taxon>
        <taxon>Bacillota</taxon>
        <taxon>Clostridia</taxon>
        <taxon>Eubacteriales</taxon>
        <taxon>Desulfallaceae</taxon>
        <taxon>Desulfoscipio</taxon>
    </lineage>
</organism>
<dbReference type="InterPro" id="IPR003594">
    <property type="entry name" value="HATPase_dom"/>
</dbReference>
<evidence type="ECO:0000256" key="8">
    <source>
        <dbReference type="ARBA" id="ARBA00022989"/>
    </source>
</evidence>
<feature type="transmembrane region" description="Helical" evidence="11">
    <location>
        <begin position="30"/>
        <end position="49"/>
    </location>
</feature>
<comment type="catalytic activity">
    <reaction evidence="1">
        <text>ATP + protein L-histidine = ADP + protein N-phospho-L-histidine.</text>
        <dbReference type="EC" id="2.7.13.3"/>
    </reaction>
</comment>
<dbReference type="Gene3D" id="1.10.287.130">
    <property type="match status" value="1"/>
</dbReference>
<protein>
    <recommendedName>
        <fullName evidence="3">histidine kinase</fullName>
        <ecNumber evidence="3">2.7.13.3</ecNumber>
    </recommendedName>
</protein>
<keyword evidence="7 14" id="KW-0418">Kinase</keyword>
<dbReference type="Gene3D" id="3.30.565.10">
    <property type="entry name" value="Histidine kinase-like ATPase, C-terminal domain"/>
    <property type="match status" value="1"/>
</dbReference>
<dbReference type="Pfam" id="PF00672">
    <property type="entry name" value="HAMP"/>
    <property type="match status" value="1"/>
</dbReference>
<accession>R4KG84</accession>
<keyword evidence="4" id="KW-0597">Phosphoprotein</keyword>
<dbReference type="InterPro" id="IPR005467">
    <property type="entry name" value="His_kinase_dom"/>
</dbReference>
<dbReference type="PANTHER" id="PTHR45436">
    <property type="entry name" value="SENSOR HISTIDINE KINASE YKOH"/>
    <property type="match status" value="1"/>
</dbReference>
<name>R4KG84_9FIRM</name>
<dbReference type="HOGENOM" id="CLU_000445_89_6_9"/>
<evidence type="ECO:0000259" key="12">
    <source>
        <dbReference type="PROSITE" id="PS50109"/>
    </source>
</evidence>
<sequence length="486" mass="53617">MKALSQGRLTTRVKVWFNVLTRTSIRWKMAGTYFVLILLILASANLFLLRVLEQNYLGEKATNHLTNANIIATTGQDTLLRPDRNAYYMARDFGTRMGARVLVLDRQGSVMVDSFGEEWLLGSTLRHNEVQTALAGTGQTGVHRLASGERVLYAAVPVLRNKSMVGVVMLVVGLEDVYSALVDIRRQMALVSLVSGAFAALLSLWLAGLLTKPVKELTGAVRQVAAGHLVQHIPARSGDELGQLAVAFNEMSGRLAEVDRSRRRFLADASHELKSPLSSVKALAQSLLDTNERDIAVYREYLADINNEMDRLARIVDHMLQLTRMEEGDTPLSLENRAIGDLFEHVIALLRPRAEECGVRLQTAIAPELKWPVNPDLFTGIILNLVDNAIRHTPRGCRVTMEARAEKESLVVRVEDTGEGIPAEDLPRIFDRFYRVDKARSRATGGTGLGLAIVRQAVHLHGGNIHVTSRQGAGTAFNLVFPVPVK</sequence>
<dbReference type="Pfam" id="PF02518">
    <property type="entry name" value="HATPase_c"/>
    <property type="match status" value="1"/>
</dbReference>
<dbReference type="PRINTS" id="PR00344">
    <property type="entry name" value="BCTRLSENSOR"/>
</dbReference>
<dbReference type="SUPFAM" id="SSF158472">
    <property type="entry name" value="HAMP domain-like"/>
    <property type="match status" value="1"/>
</dbReference>
<dbReference type="PROSITE" id="PS50109">
    <property type="entry name" value="HIS_KIN"/>
    <property type="match status" value="1"/>
</dbReference>
<dbReference type="InterPro" id="IPR003661">
    <property type="entry name" value="HisK_dim/P_dom"/>
</dbReference>
<dbReference type="SUPFAM" id="SSF47384">
    <property type="entry name" value="Homodimeric domain of signal transducing histidine kinase"/>
    <property type="match status" value="1"/>
</dbReference>
<feature type="domain" description="HAMP" evidence="13">
    <location>
        <begin position="208"/>
        <end position="260"/>
    </location>
</feature>
<dbReference type="eggNOG" id="COG5002">
    <property type="taxonomic scope" value="Bacteria"/>
</dbReference>
<evidence type="ECO:0000256" key="2">
    <source>
        <dbReference type="ARBA" id="ARBA00004370"/>
    </source>
</evidence>
<evidence type="ECO:0000259" key="13">
    <source>
        <dbReference type="PROSITE" id="PS50885"/>
    </source>
</evidence>
<dbReference type="SUPFAM" id="SSF55874">
    <property type="entry name" value="ATPase domain of HSP90 chaperone/DNA topoisomerase II/histidine kinase"/>
    <property type="match status" value="1"/>
</dbReference>
<dbReference type="FunFam" id="1.10.287.130:FF:000001">
    <property type="entry name" value="Two-component sensor histidine kinase"/>
    <property type="match status" value="1"/>
</dbReference>
<evidence type="ECO:0000256" key="9">
    <source>
        <dbReference type="ARBA" id="ARBA00023012"/>
    </source>
</evidence>
<dbReference type="SMART" id="SM00388">
    <property type="entry name" value="HisKA"/>
    <property type="match status" value="1"/>
</dbReference>
<keyword evidence="5" id="KW-0808">Transferase</keyword>